<name>A0A4U3L1E3_9BACT</name>
<dbReference type="RefSeq" id="WP_137262142.1">
    <property type="nucleotide sequence ID" value="NZ_SZQL01000009.1"/>
</dbReference>
<feature type="signal peptide" evidence="1">
    <location>
        <begin position="1"/>
        <end position="21"/>
    </location>
</feature>
<keyword evidence="3" id="KW-1185">Reference proteome</keyword>
<evidence type="ECO:0000313" key="2">
    <source>
        <dbReference type="EMBL" id="TKK68039.1"/>
    </source>
</evidence>
<dbReference type="Proteomes" id="UP000305848">
    <property type="component" value="Unassembled WGS sequence"/>
</dbReference>
<evidence type="ECO:0000313" key="3">
    <source>
        <dbReference type="Proteomes" id="UP000305848"/>
    </source>
</evidence>
<reference evidence="2 3" key="1">
    <citation type="submission" date="2019-05" db="EMBL/GenBank/DDBJ databases">
        <title>Panacibacter sp. strain 17mud1-8 Genome sequencing and assembly.</title>
        <authorList>
            <person name="Chhetri G."/>
        </authorList>
    </citation>
    <scope>NUCLEOTIDE SEQUENCE [LARGE SCALE GENOMIC DNA]</scope>
    <source>
        <strain evidence="2 3">17mud1-8</strain>
    </source>
</reference>
<keyword evidence="1" id="KW-0732">Signal</keyword>
<feature type="chain" id="PRO_5020561603" evidence="1">
    <location>
        <begin position="22"/>
        <end position="115"/>
    </location>
</feature>
<comment type="caution">
    <text evidence="2">The sequence shown here is derived from an EMBL/GenBank/DDBJ whole genome shotgun (WGS) entry which is preliminary data.</text>
</comment>
<protein>
    <submittedName>
        <fullName evidence="2">Uncharacterized protein</fullName>
    </submittedName>
</protein>
<dbReference type="EMBL" id="SZQL01000009">
    <property type="protein sequence ID" value="TKK68039.1"/>
    <property type="molecule type" value="Genomic_DNA"/>
</dbReference>
<sequence length="115" mass="13013">MKYFIASIVFVFAGLMVQAQTNNPMLYTYRQKQLNDTLHMLFPDLQPDKEVPFKDNTPVLPLRNGGVKVGSSSLGDVYSMNVDKMPCLKPFATKDEMPNAVKLQPVLPHVQKEKE</sequence>
<gene>
    <name evidence="2" type="ORF">FC093_12560</name>
</gene>
<organism evidence="2 3">
    <name type="scientific">Ilyomonas limi</name>
    <dbReference type="NCBI Taxonomy" id="2575867"/>
    <lineage>
        <taxon>Bacteria</taxon>
        <taxon>Pseudomonadati</taxon>
        <taxon>Bacteroidota</taxon>
        <taxon>Chitinophagia</taxon>
        <taxon>Chitinophagales</taxon>
        <taxon>Chitinophagaceae</taxon>
        <taxon>Ilyomonas</taxon>
    </lineage>
</organism>
<accession>A0A4U3L1E3</accession>
<dbReference type="AlphaFoldDB" id="A0A4U3L1E3"/>
<proteinExistence type="predicted"/>
<evidence type="ECO:0000256" key="1">
    <source>
        <dbReference type="SAM" id="SignalP"/>
    </source>
</evidence>